<dbReference type="InterPro" id="IPR016161">
    <property type="entry name" value="Ald_DH/histidinol_DH"/>
</dbReference>
<name>A0A5E7CG97_PSEFL</name>
<organism evidence="6 7">
    <name type="scientific">Pseudomonas fluorescens</name>
    <dbReference type="NCBI Taxonomy" id="294"/>
    <lineage>
        <taxon>Bacteria</taxon>
        <taxon>Pseudomonadati</taxon>
        <taxon>Pseudomonadota</taxon>
        <taxon>Gammaproteobacteria</taxon>
        <taxon>Pseudomonadales</taxon>
        <taxon>Pseudomonadaceae</taxon>
        <taxon>Pseudomonas</taxon>
    </lineage>
</organism>
<dbReference type="EC" id="1.2.1.3" evidence="6"/>
<evidence type="ECO:0000256" key="2">
    <source>
        <dbReference type="ARBA" id="ARBA00023002"/>
    </source>
</evidence>
<proteinExistence type="inferred from homology"/>
<dbReference type="FunFam" id="3.40.605.10:FF:000026">
    <property type="entry name" value="Aldehyde dehydrogenase, putative"/>
    <property type="match status" value="1"/>
</dbReference>
<evidence type="ECO:0000313" key="6">
    <source>
        <dbReference type="EMBL" id="VVO03476.1"/>
    </source>
</evidence>
<keyword evidence="2 4" id="KW-0560">Oxidoreductase</keyword>
<evidence type="ECO:0000259" key="5">
    <source>
        <dbReference type="Pfam" id="PF00171"/>
    </source>
</evidence>
<dbReference type="InterPro" id="IPR016160">
    <property type="entry name" value="Ald_DH_CS_CYS"/>
</dbReference>
<dbReference type="Gene3D" id="3.40.605.10">
    <property type="entry name" value="Aldehyde Dehydrogenase, Chain A, domain 1"/>
    <property type="match status" value="1"/>
</dbReference>
<dbReference type="FunFam" id="3.40.309.10:FF:000012">
    <property type="entry name" value="Betaine aldehyde dehydrogenase"/>
    <property type="match status" value="1"/>
</dbReference>
<feature type="active site" evidence="3">
    <location>
        <position position="248"/>
    </location>
</feature>
<dbReference type="InterPro" id="IPR016163">
    <property type="entry name" value="Ald_DH_C"/>
</dbReference>
<reference evidence="6 7" key="1">
    <citation type="submission" date="2019-09" db="EMBL/GenBank/DDBJ databases">
        <authorList>
            <person name="Chandra G."/>
            <person name="Truman W A."/>
        </authorList>
    </citation>
    <scope>NUCLEOTIDE SEQUENCE [LARGE SCALE GENOMIC DNA]</scope>
    <source>
        <strain evidence="6">PS833</strain>
    </source>
</reference>
<sequence length="491" mass="53041">MAEAKKFLVNGEWRMGKGDSFESVNPADGSVVDRVYSATVQDVDDAVQGAARAVEDPSWRNMPAHQRAALLNRYADLIDRDRDLLCELQTQDNGKTLVEGYQHINGAIQKFRYCAAVCETLESTIMPPRGEYFVYKTYEPVGVVAAMTAFNSPILHEAGKIAPALAAGNAVVLKSSEFTPLIGLEYGRLALEAGVPPGIVNVVTGGAEVGAALVNHKQVNMIAFTGGTKTGRIIGHAAAEKIVPCILELGGKSPNIVFEDANIEHAIAGVIYGIFSNAGQSCIAGSRIMVQASIYDEFVGKLVAATKKLKVGSPRDASTAVAPVASFQQRDIVERFIEMGKKDPLATLLCGGERPAGEELDKGAYVAPTLFEVRDHRCSLAQEEIFGPVGVILKFENEEDLVRVANDTVFGLSLGVWTENYRKAMRTVRAIKAGTVWVNTHKIGQPSVPMGGFKESGIGRENGIDGILEYLQIKNTYWSLSEKAIQWPPKE</sequence>
<dbReference type="FunFam" id="3.40.605.10:FF:000007">
    <property type="entry name" value="NAD/NADP-dependent betaine aldehyde dehydrogenase"/>
    <property type="match status" value="1"/>
</dbReference>
<feature type="domain" description="Aldehyde dehydrogenase" evidence="5">
    <location>
        <begin position="13"/>
        <end position="475"/>
    </location>
</feature>
<dbReference type="RefSeq" id="WP_150798408.1">
    <property type="nucleotide sequence ID" value="NZ_CABVHU010000006.1"/>
</dbReference>
<dbReference type="InterPro" id="IPR029510">
    <property type="entry name" value="Ald_DH_CS_GLU"/>
</dbReference>
<protein>
    <submittedName>
        <fullName evidence="6">Aldehyde dehydrogenase AldA</fullName>
        <ecNumber evidence="6">1.2.1.3</ecNumber>
    </submittedName>
</protein>
<dbReference type="CDD" id="cd07114">
    <property type="entry name" value="ALDH_DhaS"/>
    <property type="match status" value="1"/>
</dbReference>
<dbReference type="Proteomes" id="UP000409037">
    <property type="component" value="Unassembled WGS sequence"/>
</dbReference>
<dbReference type="InterPro" id="IPR015590">
    <property type="entry name" value="Aldehyde_DH_dom"/>
</dbReference>
<evidence type="ECO:0000313" key="7">
    <source>
        <dbReference type="Proteomes" id="UP000409037"/>
    </source>
</evidence>
<evidence type="ECO:0000256" key="3">
    <source>
        <dbReference type="PROSITE-ProRule" id="PRU10007"/>
    </source>
</evidence>
<evidence type="ECO:0000256" key="4">
    <source>
        <dbReference type="RuleBase" id="RU003345"/>
    </source>
</evidence>
<gene>
    <name evidence="6" type="primary">aldA_2</name>
    <name evidence="6" type="ORF">PS833_02850</name>
</gene>
<dbReference type="OrthoDB" id="9812625at2"/>
<dbReference type="Pfam" id="PF00171">
    <property type="entry name" value="Aldedh"/>
    <property type="match status" value="1"/>
</dbReference>
<accession>A0A5E7CG97</accession>
<dbReference type="PROSITE" id="PS00687">
    <property type="entry name" value="ALDEHYDE_DEHYDR_GLU"/>
    <property type="match status" value="1"/>
</dbReference>
<dbReference type="GO" id="GO:0004029">
    <property type="term" value="F:aldehyde dehydrogenase (NAD+) activity"/>
    <property type="evidence" value="ECO:0007669"/>
    <property type="project" value="UniProtKB-EC"/>
</dbReference>
<dbReference type="Gene3D" id="3.40.309.10">
    <property type="entry name" value="Aldehyde Dehydrogenase, Chain A, domain 2"/>
    <property type="match status" value="1"/>
</dbReference>
<dbReference type="PROSITE" id="PS00070">
    <property type="entry name" value="ALDEHYDE_DEHYDR_CYS"/>
    <property type="match status" value="1"/>
</dbReference>
<dbReference type="EMBL" id="CABVHU010000006">
    <property type="protein sequence ID" value="VVO03476.1"/>
    <property type="molecule type" value="Genomic_DNA"/>
</dbReference>
<dbReference type="PANTHER" id="PTHR11699">
    <property type="entry name" value="ALDEHYDE DEHYDROGENASE-RELATED"/>
    <property type="match status" value="1"/>
</dbReference>
<evidence type="ECO:0000256" key="1">
    <source>
        <dbReference type="ARBA" id="ARBA00009986"/>
    </source>
</evidence>
<dbReference type="InterPro" id="IPR016162">
    <property type="entry name" value="Ald_DH_N"/>
</dbReference>
<comment type="similarity">
    <text evidence="1 4">Belongs to the aldehyde dehydrogenase family.</text>
</comment>
<dbReference type="SUPFAM" id="SSF53720">
    <property type="entry name" value="ALDH-like"/>
    <property type="match status" value="1"/>
</dbReference>
<dbReference type="AlphaFoldDB" id="A0A5E7CG97"/>